<evidence type="ECO:0000256" key="4">
    <source>
        <dbReference type="ARBA" id="ARBA00022989"/>
    </source>
</evidence>
<sequence>MFSNYEKLGNIFFIISFLLFLFLGYVIFSPFVGLILVSLLFVVIFYPFHLKIKSKVKSDILSSLISTLTILTFILIPLSLIVFFLAKEIIDLYPLVSQYISNPNYFVEKLKSVPYLYNLYLKVQNEIFNNVNSNLHETFINYLKGFASTFFDIAKGFLTNLILFSIGIFILILNIFFLFKDGEKLYKLVHSVIPLDKEEKDYLFKNSYLAVQAVILGSVFVAVAQAVATLIGLLVAGVDYAIIIAFITFLAAFIPFGGASLVWVPVAIYLFATKSFIAGLLFFLYGTFVISTVDNIVRPIVVGSKIDIHPMILFFAILGGLKAFGFLGIFIAPVIVAVIDAFIMLYKKRYNIPD</sequence>
<feature type="transmembrane region" description="Helical" evidence="6">
    <location>
        <begin position="313"/>
        <end position="346"/>
    </location>
</feature>
<organism evidence="7 8">
    <name type="scientific">Sulfurihydrogenibium azorense (strain DSM 15241 / OCM 825 / Az-Fu1)</name>
    <dbReference type="NCBI Taxonomy" id="204536"/>
    <lineage>
        <taxon>Bacteria</taxon>
        <taxon>Pseudomonadati</taxon>
        <taxon>Aquificota</taxon>
        <taxon>Aquificia</taxon>
        <taxon>Aquificales</taxon>
        <taxon>Hydrogenothermaceae</taxon>
        <taxon>Sulfurihydrogenibium</taxon>
    </lineage>
</organism>
<feature type="transmembrane region" description="Helical" evidence="6">
    <location>
        <begin position="276"/>
        <end position="293"/>
    </location>
</feature>
<comment type="similarity">
    <text evidence="2">Belongs to the autoinducer-2 exporter (AI-2E) (TC 2.A.86) family.</text>
</comment>
<dbReference type="EMBL" id="CP001229">
    <property type="protein sequence ID" value="ACN99123.1"/>
    <property type="molecule type" value="Genomic_DNA"/>
</dbReference>
<dbReference type="AlphaFoldDB" id="C1DU28"/>
<dbReference type="Proteomes" id="UP000001369">
    <property type="component" value="Chromosome"/>
</dbReference>
<reference evidence="7 8" key="1">
    <citation type="journal article" date="2009" name="J. Bacteriol.">
        <title>Complete and draft genome sequences of six members of the Aquificales.</title>
        <authorList>
            <person name="Reysenbach A.L."/>
            <person name="Hamamura N."/>
            <person name="Podar M."/>
            <person name="Griffiths E."/>
            <person name="Ferreira S."/>
            <person name="Hochstein R."/>
            <person name="Heidelberg J."/>
            <person name="Johnson J."/>
            <person name="Mead D."/>
            <person name="Pohorille A."/>
            <person name="Sarmiento M."/>
            <person name="Schweighofer K."/>
            <person name="Seshadri R."/>
            <person name="Voytek M.A."/>
        </authorList>
    </citation>
    <scope>NUCLEOTIDE SEQUENCE [LARGE SCALE GENOMIC DNA]</scope>
    <source>
        <strain evidence="8">Az-Fu1 / DSM 15241 / OCM 825</strain>
    </source>
</reference>
<evidence type="ECO:0000256" key="1">
    <source>
        <dbReference type="ARBA" id="ARBA00004141"/>
    </source>
</evidence>
<dbReference type="STRING" id="204536.SULAZ_0631"/>
<dbReference type="GO" id="GO:0016020">
    <property type="term" value="C:membrane"/>
    <property type="evidence" value="ECO:0007669"/>
    <property type="project" value="UniProtKB-SubCell"/>
</dbReference>
<dbReference type="RefSeq" id="WP_012674442.1">
    <property type="nucleotide sequence ID" value="NC_012438.1"/>
</dbReference>
<feature type="transmembrane region" description="Helical" evidence="6">
    <location>
        <begin position="7"/>
        <end position="25"/>
    </location>
</feature>
<keyword evidence="8" id="KW-1185">Reference proteome</keyword>
<evidence type="ECO:0000256" key="6">
    <source>
        <dbReference type="SAM" id="Phobius"/>
    </source>
</evidence>
<feature type="transmembrane region" description="Helical" evidence="6">
    <location>
        <begin position="60"/>
        <end position="86"/>
    </location>
</feature>
<evidence type="ECO:0000313" key="7">
    <source>
        <dbReference type="EMBL" id="ACN99123.1"/>
    </source>
</evidence>
<evidence type="ECO:0000313" key="8">
    <source>
        <dbReference type="Proteomes" id="UP000001369"/>
    </source>
</evidence>
<evidence type="ECO:0000256" key="3">
    <source>
        <dbReference type="ARBA" id="ARBA00022692"/>
    </source>
</evidence>
<keyword evidence="5 6" id="KW-0472">Membrane</keyword>
<protein>
    <submittedName>
        <fullName evidence="7">Membrane protein</fullName>
    </submittedName>
</protein>
<dbReference type="PANTHER" id="PTHR21716">
    <property type="entry name" value="TRANSMEMBRANE PROTEIN"/>
    <property type="match status" value="1"/>
</dbReference>
<proteinExistence type="inferred from homology"/>
<dbReference type="PANTHER" id="PTHR21716:SF4">
    <property type="entry name" value="TRANSMEMBRANE PROTEIN 245"/>
    <property type="match status" value="1"/>
</dbReference>
<comment type="subcellular location">
    <subcellularLocation>
        <location evidence="1">Membrane</location>
        <topology evidence="1">Multi-pass membrane protein</topology>
    </subcellularLocation>
</comment>
<dbReference type="InterPro" id="IPR002549">
    <property type="entry name" value="AI-2E-like"/>
</dbReference>
<evidence type="ECO:0000256" key="5">
    <source>
        <dbReference type="ARBA" id="ARBA00023136"/>
    </source>
</evidence>
<keyword evidence="3 6" id="KW-0812">Transmembrane</keyword>
<evidence type="ECO:0000256" key="2">
    <source>
        <dbReference type="ARBA" id="ARBA00009773"/>
    </source>
</evidence>
<accession>C1DU28</accession>
<dbReference type="eggNOG" id="COG0628">
    <property type="taxonomic scope" value="Bacteria"/>
</dbReference>
<feature type="transmembrane region" description="Helical" evidence="6">
    <location>
        <begin position="240"/>
        <end position="264"/>
    </location>
</feature>
<feature type="transmembrane region" description="Helical" evidence="6">
    <location>
        <begin position="209"/>
        <end position="234"/>
    </location>
</feature>
<keyword evidence="4 6" id="KW-1133">Transmembrane helix</keyword>
<dbReference type="HOGENOM" id="CLU_041771_2_1_0"/>
<dbReference type="KEGG" id="saf:SULAZ_0631"/>
<feature type="transmembrane region" description="Helical" evidence="6">
    <location>
        <begin position="157"/>
        <end position="179"/>
    </location>
</feature>
<dbReference type="Pfam" id="PF01594">
    <property type="entry name" value="AI-2E_transport"/>
    <property type="match status" value="1"/>
</dbReference>
<name>C1DU28_SULAA</name>
<dbReference type="OrthoDB" id="106838at2"/>
<gene>
    <name evidence="7" type="ordered locus">SULAZ_0631</name>
</gene>